<keyword evidence="4" id="KW-0206">Cytoskeleton</keyword>
<evidence type="ECO:0000256" key="5">
    <source>
        <dbReference type="PROSITE-ProRule" id="PRU00283"/>
    </source>
</evidence>
<sequence>LKIEMDLQTPRRPKGVMRYNGRVRSKLQMDPVEVFCRIRPILDQEKNEICVQAIDDYTIRLTQLSQKSQAESAPIKETVCAFSYVFDEFVTQQMVFDRVAFELVDDLLQGKNGLLFTYGITGSGKTYTMTGNPMDIGILPRCLDVIFNSIGPYQSKKHVFIPDKTNGFMVQTEAAAALESDPQLLATPGLKAPLPTPKTADWELRPRIMERSKVRGIDEDNAYAVFVSYIEIYNNYVYDLLETQTDKNKPPISKILREDVNRNMYVNGVVEVEVKSTDEAFDVFVRGQRLRRVAHTLLNTESSRSHSVFNIRIVQAPLDSTGSDVIQDKNQIWVSQLSLVDLAGSERSNRTGHIGQRIREAGCINNSLMVLRQCIQQLRENQKNGCDALVPYRDSRLTHMFKNYFDGEGKVRMIVCVNPAAADYDENLQVMQFAEMTQEVEVPRSLAVQIEGEGLTPGRRRAAAILKQISENGGTKQNYATGITFDPFPLTDLNVDCAETARQKFILLKGHFEMLFSRAQTEQAKRDAAFGEMLKKFLLSYENLKKDSDEANKALHISDRENCQLKTELNTVKRRLAEAEMSLSRFERDAKMLQGQGEASKKREQEMVAQMRMKDEKLRAVRQVFDMNTPVSSGQKTVPWRSAGVFRSAMKSARPPSSAYVPQRRRAPSPPPKPANYVKGQFMNRSRSTDSLLSDMEAEAKLNNCRSGKTVAFQNDVIDDKTGEKGCNCNKRSCPPGDEAQIGKRTRQD</sequence>
<dbReference type="InterPro" id="IPR001752">
    <property type="entry name" value="Kinesin_motor_dom"/>
</dbReference>
<evidence type="ECO:0000256" key="4">
    <source>
        <dbReference type="ARBA" id="ARBA00023212"/>
    </source>
</evidence>
<dbReference type="GO" id="GO:0005634">
    <property type="term" value="C:nucleus"/>
    <property type="evidence" value="ECO:0007669"/>
    <property type="project" value="TreeGrafter"/>
</dbReference>
<dbReference type="SUPFAM" id="SSF52540">
    <property type="entry name" value="P-loop containing nucleoside triphosphate hydrolases"/>
    <property type="match status" value="1"/>
</dbReference>
<dbReference type="GO" id="GO:0005871">
    <property type="term" value="C:kinesin complex"/>
    <property type="evidence" value="ECO:0007669"/>
    <property type="project" value="TreeGrafter"/>
</dbReference>
<protein>
    <recommendedName>
        <fullName evidence="6">Kinesin-like protein</fullName>
    </recommendedName>
</protein>
<dbReference type="PROSITE" id="PS50067">
    <property type="entry name" value="KINESIN_MOTOR_2"/>
    <property type="match status" value="1"/>
</dbReference>
<evidence type="ECO:0000256" key="3">
    <source>
        <dbReference type="ARBA" id="ARBA00022840"/>
    </source>
</evidence>
<comment type="caution">
    <text evidence="10">The sequence shown here is derived from an EMBL/GenBank/DDBJ whole genome shotgun (WGS) entry which is preliminary data.</text>
</comment>
<dbReference type="PANTHER" id="PTHR24115">
    <property type="entry name" value="KINESIN-RELATED"/>
    <property type="match status" value="1"/>
</dbReference>
<feature type="region of interest" description="Disordered" evidence="8">
    <location>
        <begin position="649"/>
        <end position="677"/>
    </location>
</feature>
<dbReference type="InterPro" id="IPR027417">
    <property type="entry name" value="P-loop_NTPase"/>
</dbReference>
<dbReference type="InterPro" id="IPR019821">
    <property type="entry name" value="Kinesin_motor_CS"/>
</dbReference>
<keyword evidence="5 6" id="KW-0505">Motor protein</keyword>
<reference evidence="10 11" key="1">
    <citation type="submission" date="2015-01" db="EMBL/GenBank/DDBJ databases">
        <title>Evolution of Trichinella species and genotypes.</title>
        <authorList>
            <person name="Korhonen P.K."/>
            <person name="Edoardo P."/>
            <person name="Giuseppe L.R."/>
            <person name="Gasser R.B."/>
        </authorList>
    </citation>
    <scope>NUCLEOTIDE SEQUENCE [LARGE SCALE GENOMIC DNA]</scope>
    <source>
        <strain evidence="10">ISS1029</strain>
    </source>
</reference>
<dbReference type="PANTHER" id="PTHR24115:SF600">
    <property type="entry name" value="KINESIN-LIKE PROTEIN KIF23"/>
    <property type="match status" value="1"/>
</dbReference>
<evidence type="ECO:0000313" key="11">
    <source>
        <dbReference type="Proteomes" id="UP000055024"/>
    </source>
</evidence>
<dbReference type="GO" id="GO:0016887">
    <property type="term" value="F:ATP hydrolysis activity"/>
    <property type="evidence" value="ECO:0007669"/>
    <property type="project" value="TreeGrafter"/>
</dbReference>
<evidence type="ECO:0000256" key="2">
    <source>
        <dbReference type="ARBA" id="ARBA00022741"/>
    </source>
</evidence>
<dbReference type="EMBL" id="JYDP01000003">
    <property type="protein sequence ID" value="KRZ18410.1"/>
    <property type="molecule type" value="Genomic_DNA"/>
</dbReference>
<comment type="subcellular location">
    <subcellularLocation>
        <location evidence="1">Cytoplasm</location>
        <location evidence="1">Cytoskeleton</location>
    </subcellularLocation>
</comment>
<evidence type="ECO:0000313" key="10">
    <source>
        <dbReference type="EMBL" id="KRZ18410.1"/>
    </source>
</evidence>
<dbReference type="CDD" id="cd01368">
    <property type="entry name" value="KISc_KIF23_like"/>
    <property type="match status" value="1"/>
</dbReference>
<dbReference type="Pfam" id="PF00225">
    <property type="entry name" value="Kinesin"/>
    <property type="match status" value="1"/>
</dbReference>
<dbReference type="InterPro" id="IPR036961">
    <property type="entry name" value="Kinesin_motor_dom_sf"/>
</dbReference>
<accession>A0A0V1I6C6</accession>
<evidence type="ECO:0000256" key="6">
    <source>
        <dbReference type="RuleBase" id="RU000394"/>
    </source>
</evidence>
<dbReference type="InterPro" id="IPR027640">
    <property type="entry name" value="Kinesin-like_fam"/>
</dbReference>
<keyword evidence="4" id="KW-0963">Cytoplasm</keyword>
<keyword evidence="11" id="KW-1185">Reference proteome</keyword>
<dbReference type="OrthoDB" id="2403182at2759"/>
<evidence type="ECO:0000256" key="8">
    <source>
        <dbReference type="SAM" id="MobiDB-lite"/>
    </source>
</evidence>
<keyword evidence="3 5" id="KW-0067">ATP-binding</keyword>
<feature type="region of interest" description="Disordered" evidence="8">
    <location>
        <begin position="721"/>
        <end position="749"/>
    </location>
</feature>
<dbReference type="GO" id="GO:0005524">
    <property type="term" value="F:ATP binding"/>
    <property type="evidence" value="ECO:0007669"/>
    <property type="project" value="UniProtKB-UniRule"/>
</dbReference>
<feature type="domain" description="Kinesin motor" evidence="9">
    <location>
        <begin position="31"/>
        <end position="440"/>
    </location>
</feature>
<evidence type="ECO:0000256" key="7">
    <source>
        <dbReference type="SAM" id="Coils"/>
    </source>
</evidence>
<dbReference type="GO" id="GO:0051256">
    <property type="term" value="P:mitotic spindle midzone assembly"/>
    <property type="evidence" value="ECO:0007669"/>
    <property type="project" value="TreeGrafter"/>
</dbReference>
<comment type="similarity">
    <text evidence="5 6">Belongs to the TRAFAC class myosin-kinesin ATPase superfamily. Kinesin family.</text>
</comment>
<name>A0A0V1I6C6_9BILA</name>
<feature type="binding site" evidence="5">
    <location>
        <begin position="119"/>
        <end position="126"/>
    </location>
    <ligand>
        <name>ATP</name>
        <dbReference type="ChEBI" id="CHEBI:30616"/>
    </ligand>
</feature>
<keyword evidence="6" id="KW-0493">Microtubule</keyword>
<dbReference type="GO" id="GO:0003777">
    <property type="term" value="F:microtubule motor activity"/>
    <property type="evidence" value="ECO:0007669"/>
    <property type="project" value="InterPro"/>
</dbReference>
<dbReference type="GO" id="GO:0007018">
    <property type="term" value="P:microtubule-based movement"/>
    <property type="evidence" value="ECO:0007669"/>
    <property type="project" value="InterPro"/>
</dbReference>
<dbReference type="STRING" id="268475.A0A0V1I6C6"/>
<feature type="non-terminal residue" evidence="10">
    <location>
        <position position="1"/>
    </location>
</feature>
<keyword evidence="2 5" id="KW-0547">Nucleotide-binding</keyword>
<gene>
    <name evidence="10" type="primary">KIF23</name>
    <name evidence="10" type="ORF">T11_15407</name>
</gene>
<evidence type="ECO:0000259" key="9">
    <source>
        <dbReference type="PROSITE" id="PS50067"/>
    </source>
</evidence>
<feature type="coiled-coil region" evidence="7">
    <location>
        <begin position="541"/>
        <end position="596"/>
    </location>
</feature>
<dbReference type="SMART" id="SM00129">
    <property type="entry name" value="KISc"/>
    <property type="match status" value="1"/>
</dbReference>
<organism evidence="10 11">
    <name type="scientific">Trichinella zimbabwensis</name>
    <dbReference type="NCBI Taxonomy" id="268475"/>
    <lineage>
        <taxon>Eukaryota</taxon>
        <taxon>Metazoa</taxon>
        <taxon>Ecdysozoa</taxon>
        <taxon>Nematoda</taxon>
        <taxon>Enoplea</taxon>
        <taxon>Dorylaimia</taxon>
        <taxon>Trichinellida</taxon>
        <taxon>Trichinellidae</taxon>
        <taxon>Trichinella</taxon>
    </lineage>
</organism>
<dbReference type="Proteomes" id="UP000055024">
    <property type="component" value="Unassembled WGS sequence"/>
</dbReference>
<dbReference type="GO" id="GO:0008017">
    <property type="term" value="F:microtubule binding"/>
    <property type="evidence" value="ECO:0007669"/>
    <property type="project" value="InterPro"/>
</dbReference>
<dbReference type="PROSITE" id="PS00411">
    <property type="entry name" value="KINESIN_MOTOR_1"/>
    <property type="match status" value="1"/>
</dbReference>
<dbReference type="AlphaFoldDB" id="A0A0V1I6C6"/>
<evidence type="ECO:0000256" key="1">
    <source>
        <dbReference type="ARBA" id="ARBA00004245"/>
    </source>
</evidence>
<keyword evidence="7" id="KW-0175">Coiled coil</keyword>
<dbReference type="GO" id="GO:0005874">
    <property type="term" value="C:microtubule"/>
    <property type="evidence" value="ECO:0007669"/>
    <property type="project" value="UniProtKB-KW"/>
</dbReference>
<dbReference type="Gene3D" id="3.40.850.10">
    <property type="entry name" value="Kinesin motor domain"/>
    <property type="match status" value="1"/>
</dbReference>
<dbReference type="PRINTS" id="PR00380">
    <property type="entry name" value="KINESINHEAVY"/>
</dbReference>
<proteinExistence type="inferred from homology"/>